<feature type="non-terminal residue" evidence="2">
    <location>
        <position position="266"/>
    </location>
</feature>
<feature type="region of interest" description="Disordered" evidence="1">
    <location>
        <begin position="197"/>
        <end position="218"/>
    </location>
</feature>
<evidence type="ECO:0000313" key="3">
    <source>
        <dbReference type="Proteomes" id="UP001165090"/>
    </source>
</evidence>
<sequence length="266" mass="27470">MMTCFGLCRRAKGRKPSQGESDSTVCAALALPLSLKESATAQTRPAASSVEFQGIPFRSTQEWLQLLCTLQREIGDLQSNPMEGRASNLVNMLLTSLSASAVRLYCLSDERHRGGSAALVLLAAASSPSAATGMNSPDEGCLGQSLELPLDTALSPISPQRLTNAAASARSHKESPPSTADLPTLLHRAITSMEPALHPAPPVTLASGGGGGGGDDSGVGGVTAKAAVAAPEVDSVMRINALPGDCLYDYTTHESTKFVALPLRCG</sequence>
<gene>
    <name evidence="2" type="ORF">VaNZ11_008848</name>
</gene>
<protein>
    <submittedName>
        <fullName evidence="2">Uncharacterized protein</fullName>
    </submittedName>
</protein>
<accession>A0ABQ5S6P1</accession>
<feature type="region of interest" description="Disordered" evidence="1">
    <location>
        <begin position="161"/>
        <end position="181"/>
    </location>
</feature>
<reference evidence="2 3" key="1">
    <citation type="journal article" date="2023" name="IScience">
        <title>Expanded male sex-determining region conserved during the evolution of homothallism in the green alga Volvox.</title>
        <authorList>
            <person name="Yamamoto K."/>
            <person name="Matsuzaki R."/>
            <person name="Mahakham W."/>
            <person name="Heman W."/>
            <person name="Sekimoto H."/>
            <person name="Kawachi M."/>
            <person name="Minakuchi Y."/>
            <person name="Toyoda A."/>
            <person name="Nozaki H."/>
        </authorList>
    </citation>
    <scope>NUCLEOTIDE SEQUENCE [LARGE SCALE GENOMIC DNA]</scope>
    <source>
        <strain evidence="2 3">NIES-4468</strain>
    </source>
</reference>
<name>A0ABQ5S6P1_9CHLO</name>
<dbReference type="EMBL" id="BSDZ01000023">
    <property type="protein sequence ID" value="GLI65306.1"/>
    <property type="molecule type" value="Genomic_DNA"/>
</dbReference>
<feature type="compositionally biased region" description="Gly residues" evidence="1">
    <location>
        <begin position="207"/>
        <end position="218"/>
    </location>
</feature>
<keyword evidence="3" id="KW-1185">Reference proteome</keyword>
<evidence type="ECO:0000256" key="1">
    <source>
        <dbReference type="SAM" id="MobiDB-lite"/>
    </source>
</evidence>
<evidence type="ECO:0000313" key="2">
    <source>
        <dbReference type="EMBL" id="GLI65306.1"/>
    </source>
</evidence>
<dbReference type="Proteomes" id="UP001165090">
    <property type="component" value="Unassembled WGS sequence"/>
</dbReference>
<organism evidence="2 3">
    <name type="scientific">Volvox africanus</name>
    <dbReference type="NCBI Taxonomy" id="51714"/>
    <lineage>
        <taxon>Eukaryota</taxon>
        <taxon>Viridiplantae</taxon>
        <taxon>Chlorophyta</taxon>
        <taxon>core chlorophytes</taxon>
        <taxon>Chlorophyceae</taxon>
        <taxon>CS clade</taxon>
        <taxon>Chlamydomonadales</taxon>
        <taxon>Volvocaceae</taxon>
        <taxon>Volvox</taxon>
    </lineage>
</organism>
<proteinExistence type="predicted"/>
<comment type="caution">
    <text evidence="2">The sequence shown here is derived from an EMBL/GenBank/DDBJ whole genome shotgun (WGS) entry which is preliminary data.</text>
</comment>